<reference evidence="2" key="1">
    <citation type="journal article" date="2015" name="Nature">
        <title>Complex archaea that bridge the gap between prokaryotes and eukaryotes.</title>
        <authorList>
            <person name="Spang A."/>
            <person name="Saw J.H."/>
            <person name="Jorgensen S.L."/>
            <person name="Zaremba-Niedzwiedzka K."/>
            <person name="Martijn J."/>
            <person name="Lind A.E."/>
            <person name="van Eijk R."/>
            <person name="Schleper C."/>
            <person name="Guy L."/>
            <person name="Ettema T.J."/>
        </authorList>
    </citation>
    <scope>NUCLEOTIDE SEQUENCE</scope>
</reference>
<feature type="non-terminal residue" evidence="2">
    <location>
        <position position="1"/>
    </location>
</feature>
<accession>A0A0F9C3Q9</accession>
<dbReference type="EMBL" id="LAZR01048716">
    <property type="protein sequence ID" value="KKK91301.1"/>
    <property type="molecule type" value="Genomic_DNA"/>
</dbReference>
<gene>
    <name evidence="2" type="ORF">LCGC14_2714330</name>
</gene>
<feature type="region of interest" description="Disordered" evidence="1">
    <location>
        <begin position="252"/>
        <end position="273"/>
    </location>
</feature>
<comment type="caution">
    <text evidence="2">The sequence shown here is derived from an EMBL/GenBank/DDBJ whole genome shotgun (WGS) entry which is preliminary data.</text>
</comment>
<dbReference type="AlphaFoldDB" id="A0A0F9C3Q9"/>
<organism evidence="2">
    <name type="scientific">marine sediment metagenome</name>
    <dbReference type="NCBI Taxonomy" id="412755"/>
    <lineage>
        <taxon>unclassified sequences</taxon>
        <taxon>metagenomes</taxon>
        <taxon>ecological metagenomes</taxon>
    </lineage>
</organism>
<proteinExistence type="predicted"/>
<name>A0A0F9C3Q9_9ZZZZ</name>
<evidence type="ECO:0000256" key="1">
    <source>
        <dbReference type="SAM" id="MobiDB-lite"/>
    </source>
</evidence>
<protein>
    <submittedName>
        <fullName evidence="2">Uncharacterized protein</fullName>
    </submittedName>
</protein>
<sequence>RKLQKETKTPEQIRLQRLKTRLKNNTARLQERHELKDFAEKEKFPLELDKEASELLVAHEKAVDAFNEALYKDKLAQRTKSQRVISGVAETLNLSRAIITSLDLSAVGRQGGFIGFGNPIRAAQAFPAMIKALRSEAGQAQVMAEIKSRRSFGLMKQAKLFFAERGKGLIGQEEVYMSRHVDKVPLVAASQRAYVTFLNKLRADSFDAMISALAKDSAVTLAEAKAAANYVNVATGKGAFLPIDVVGQKPVPRHRRPKITLGKPAGPVPGPIS</sequence>
<evidence type="ECO:0000313" key="2">
    <source>
        <dbReference type="EMBL" id="KKK91301.1"/>
    </source>
</evidence>